<dbReference type="InterPro" id="IPR000219">
    <property type="entry name" value="DH_dom"/>
</dbReference>
<dbReference type="InterPro" id="IPR018247">
    <property type="entry name" value="EF_Hand_1_Ca_BS"/>
</dbReference>
<dbReference type="PROSITE" id="PS50222">
    <property type="entry name" value="EF_HAND_2"/>
    <property type="match status" value="2"/>
</dbReference>
<dbReference type="SMART" id="SM00326">
    <property type="entry name" value="SH3"/>
    <property type="match status" value="5"/>
</dbReference>
<dbReference type="Gene3D" id="2.30.29.30">
    <property type="entry name" value="Pleckstrin-homology domain (PH domain)/Phosphotyrosine-binding domain (PTB)"/>
    <property type="match status" value="1"/>
</dbReference>
<dbReference type="Gene3D" id="2.30.30.40">
    <property type="entry name" value="SH3 Domains"/>
    <property type="match status" value="5"/>
</dbReference>
<keyword evidence="4" id="KW-0254">Endocytosis</keyword>
<feature type="domain" description="C2" evidence="10">
    <location>
        <begin position="1536"/>
        <end position="1661"/>
    </location>
</feature>
<dbReference type="PRINTS" id="PR00452">
    <property type="entry name" value="SH3DOMAIN"/>
</dbReference>
<evidence type="ECO:0008006" key="16">
    <source>
        <dbReference type="Google" id="ProtNLM"/>
    </source>
</evidence>
<evidence type="ECO:0000313" key="14">
    <source>
        <dbReference type="EMBL" id="KAK3603317.1"/>
    </source>
</evidence>
<dbReference type="CDD" id="cd11838">
    <property type="entry name" value="SH3_Intersectin_3"/>
    <property type="match status" value="1"/>
</dbReference>
<feature type="domain" description="EH" evidence="12">
    <location>
        <begin position="197"/>
        <end position="286"/>
    </location>
</feature>
<evidence type="ECO:0000259" key="13">
    <source>
        <dbReference type="PROSITE" id="PS50222"/>
    </source>
</evidence>
<dbReference type="PROSITE" id="PS50002">
    <property type="entry name" value="SH3"/>
    <property type="match status" value="5"/>
</dbReference>
<dbReference type="SUPFAM" id="SSF50044">
    <property type="entry name" value="SH3-domain"/>
    <property type="match status" value="5"/>
</dbReference>
<comment type="caution">
    <text evidence="14">The sequence shown here is derived from an EMBL/GenBank/DDBJ whole genome shotgun (WGS) entry which is preliminary data.</text>
</comment>
<feature type="domain" description="SH3" evidence="8">
    <location>
        <begin position="1116"/>
        <end position="1175"/>
    </location>
</feature>
<dbReference type="InterPro" id="IPR000008">
    <property type="entry name" value="C2_dom"/>
</dbReference>
<dbReference type="InterPro" id="IPR000261">
    <property type="entry name" value="EH_dom"/>
</dbReference>
<feature type="domain" description="EH" evidence="12">
    <location>
        <begin position="16"/>
        <end position="97"/>
    </location>
</feature>
<dbReference type="PROSITE" id="PS00018">
    <property type="entry name" value="EF_HAND_1"/>
    <property type="match status" value="2"/>
</dbReference>
<evidence type="ECO:0000256" key="5">
    <source>
        <dbReference type="ARBA" id="ARBA00022837"/>
    </source>
</evidence>
<feature type="compositionally biased region" description="Polar residues" evidence="7">
    <location>
        <begin position="1074"/>
        <end position="1085"/>
    </location>
</feature>
<dbReference type="InterPro" id="IPR001452">
    <property type="entry name" value="SH3_domain"/>
</dbReference>
<dbReference type="PROSITE" id="PS50010">
    <property type="entry name" value="DH_2"/>
    <property type="match status" value="1"/>
</dbReference>
<dbReference type="FunFam" id="1.10.238.10:FF:000055">
    <property type="entry name" value="Intersectin-1 isoform 1"/>
    <property type="match status" value="1"/>
</dbReference>
<dbReference type="InterPro" id="IPR035899">
    <property type="entry name" value="DBL_dom_sf"/>
</dbReference>
<dbReference type="SUPFAM" id="SSF48065">
    <property type="entry name" value="DBL homology domain (DH-domain)"/>
    <property type="match status" value="1"/>
</dbReference>
<dbReference type="CDD" id="cd00160">
    <property type="entry name" value="RhoGEF"/>
    <property type="match status" value="1"/>
</dbReference>
<dbReference type="InterPro" id="IPR036028">
    <property type="entry name" value="SH3-like_dom_sf"/>
</dbReference>
<dbReference type="EMBL" id="JAEAOA010001549">
    <property type="protein sequence ID" value="KAK3603317.1"/>
    <property type="molecule type" value="Genomic_DNA"/>
</dbReference>
<feature type="domain" description="SH3" evidence="8">
    <location>
        <begin position="843"/>
        <end position="901"/>
    </location>
</feature>
<dbReference type="Pfam" id="PF00168">
    <property type="entry name" value="C2"/>
    <property type="match status" value="1"/>
</dbReference>
<feature type="region of interest" description="Disordered" evidence="7">
    <location>
        <begin position="370"/>
        <end position="433"/>
    </location>
</feature>
<dbReference type="InterPro" id="IPR035892">
    <property type="entry name" value="C2_domain_sf"/>
</dbReference>
<dbReference type="SMART" id="SM00054">
    <property type="entry name" value="EFh"/>
    <property type="match status" value="3"/>
</dbReference>
<dbReference type="GO" id="GO:0005509">
    <property type="term" value="F:calcium ion binding"/>
    <property type="evidence" value="ECO:0007669"/>
    <property type="project" value="InterPro"/>
</dbReference>
<feature type="region of interest" description="Disordered" evidence="7">
    <location>
        <begin position="316"/>
        <end position="336"/>
    </location>
</feature>
<keyword evidence="2 6" id="KW-0728">SH3 domain</keyword>
<evidence type="ECO:0000256" key="1">
    <source>
        <dbReference type="ARBA" id="ARBA00004496"/>
    </source>
</evidence>
<evidence type="ECO:0000259" key="11">
    <source>
        <dbReference type="PROSITE" id="PS50010"/>
    </source>
</evidence>
<evidence type="ECO:0000259" key="9">
    <source>
        <dbReference type="PROSITE" id="PS50003"/>
    </source>
</evidence>
<dbReference type="Gene3D" id="2.60.40.150">
    <property type="entry name" value="C2 domain"/>
    <property type="match status" value="1"/>
</dbReference>
<evidence type="ECO:0000256" key="7">
    <source>
        <dbReference type="SAM" id="MobiDB-lite"/>
    </source>
</evidence>
<dbReference type="SUPFAM" id="SSF49562">
    <property type="entry name" value="C2 domain (Calcium/lipid-binding domain, CaLB)"/>
    <property type="match status" value="1"/>
</dbReference>
<dbReference type="GO" id="GO:0005085">
    <property type="term" value="F:guanyl-nucleotide exchange factor activity"/>
    <property type="evidence" value="ECO:0007669"/>
    <property type="project" value="InterPro"/>
</dbReference>
<evidence type="ECO:0000256" key="3">
    <source>
        <dbReference type="ARBA" id="ARBA00022490"/>
    </source>
</evidence>
<feature type="domain" description="SH3" evidence="8">
    <location>
        <begin position="1009"/>
        <end position="1073"/>
    </location>
</feature>
<proteinExistence type="predicted"/>
<feature type="domain" description="PH" evidence="9">
    <location>
        <begin position="1420"/>
        <end position="1530"/>
    </location>
</feature>
<dbReference type="PRINTS" id="PR00499">
    <property type="entry name" value="P67PHOX"/>
</dbReference>
<dbReference type="Pfam" id="PF12763">
    <property type="entry name" value="EH"/>
    <property type="match status" value="2"/>
</dbReference>
<dbReference type="InterPro" id="IPR011992">
    <property type="entry name" value="EF-hand-dom_pair"/>
</dbReference>
<dbReference type="CDD" id="cd11839">
    <property type="entry name" value="SH3_Intersectin_4"/>
    <property type="match status" value="1"/>
</dbReference>
<dbReference type="SUPFAM" id="SSF50729">
    <property type="entry name" value="PH domain-like"/>
    <property type="match status" value="1"/>
</dbReference>
<evidence type="ECO:0000259" key="10">
    <source>
        <dbReference type="PROSITE" id="PS50004"/>
    </source>
</evidence>
<feature type="domain" description="DH" evidence="11">
    <location>
        <begin position="1196"/>
        <end position="1381"/>
    </location>
</feature>
<dbReference type="InterPro" id="IPR001849">
    <property type="entry name" value="PH_domain"/>
</dbReference>
<dbReference type="GO" id="GO:0006897">
    <property type="term" value="P:endocytosis"/>
    <property type="evidence" value="ECO:0007669"/>
    <property type="project" value="UniProtKB-KW"/>
</dbReference>
<dbReference type="GO" id="GO:0035025">
    <property type="term" value="P:positive regulation of Rho protein signal transduction"/>
    <property type="evidence" value="ECO:0007669"/>
    <property type="project" value="TreeGrafter"/>
</dbReference>
<dbReference type="GO" id="GO:0005737">
    <property type="term" value="C:cytoplasm"/>
    <property type="evidence" value="ECO:0007669"/>
    <property type="project" value="UniProtKB-SubCell"/>
</dbReference>
<dbReference type="SMART" id="SM00239">
    <property type="entry name" value="C2"/>
    <property type="match status" value="1"/>
</dbReference>
<gene>
    <name evidence="14" type="ORF">CHS0354_025922</name>
</gene>
<evidence type="ECO:0000256" key="6">
    <source>
        <dbReference type="PROSITE-ProRule" id="PRU00192"/>
    </source>
</evidence>
<dbReference type="Proteomes" id="UP001195483">
    <property type="component" value="Unassembled WGS sequence"/>
</dbReference>
<dbReference type="InterPro" id="IPR011993">
    <property type="entry name" value="PH-like_dom_sf"/>
</dbReference>
<name>A0AAE0W7I7_9BIVA</name>
<dbReference type="PANTHER" id="PTHR46006">
    <property type="entry name" value="RHO GUANINE NUCLEOTIDE EXCHANGE FACTOR AT 64C, ISOFORM A"/>
    <property type="match status" value="1"/>
</dbReference>
<dbReference type="SMART" id="SM00325">
    <property type="entry name" value="RhoGEF"/>
    <property type="match status" value="1"/>
</dbReference>
<dbReference type="Gene3D" id="1.10.238.10">
    <property type="entry name" value="EF-hand"/>
    <property type="match status" value="2"/>
</dbReference>
<feature type="region of interest" description="Disordered" evidence="7">
    <location>
        <begin position="1074"/>
        <end position="1111"/>
    </location>
</feature>
<keyword evidence="3" id="KW-0963">Cytoplasm</keyword>
<evidence type="ECO:0000313" key="15">
    <source>
        <dbReference type="Proteomes" id="UP001195483"/>
    </source>
</evidence>
<dbReference type="FunFam" id="2.60.40.150:FF:000029">
    <property type="entry name" value="Intersectin 1"/>
    <property type="match status" value="1"/>
</dbReference>
<dbReference type="Pfam" id="PF16652">
    <property type="entry name" value="PH_13"/>
    <property type="match status" value="1"/>
</dbReference>
<dbReference type="SMART" id="SM00027">
    <property type="entry name" value="EH"/>
    <property type="match status" value="2"/>
</dbReference>
<dbReference type="CDD" id="cd00052">
    <property type="entry name" value="EH"/>
    <property type="match status" value="2"/>
</dbReference>
<dbReference type="CDD" id="cd11837">
    <property type="entry name" value="SH3_Intersectin_2"/>
    <property type="match status" value="1"/>
</dbReference>
<dbReference type="PANTHER" id="PTHR46006:SF6">
    <property type="entry name" value="INTERSECTIN-2 ISOFORM X1"/>
    <property type="match status" value="1"/>
</dbReference>
<feature type="domain" description="SH3" evidence="8">
    <location>
        <begin position="938"/>
        <end position="996"/>
    </location>
</feature>
<feature type="domain" description="EF-hand" evidence="13">
    <location>
        <begin position="48"/>
        <end position="83"/>
    </location>
</feature>
<reference evidence="14" key="3">
    <citation type="submission" date="2023-05" db="EMBL/GenBank/DDBJ databases">
        <authorList>
            <person name="Smith C.H."/>
        </authorList>
    </citation>
    <scope>NUCLEOTIDE SEQUENCE</scope>
    <source>
        <strain evidence="14">CHS0354</strain>
        <tissue evidence="14">Mantle</tissue>
    </source>
</reference>
<dbReference type="Pfam" id="PF14604">
    <property type="entry name" value="SH3_9"/>
    <property type="match status" value="1"/>
</dbReference>
<dbReference type="InterPro" id="IPR051480">
    <property type="entry name" value="Endocytic_GEF_Adapter"/>
</dbReference>
<evidence type="ECO:0000259" key="8">
    <source>
        <dbReference type="PROSITE" id="PS50002"/>
    </source>
</evidence>
<dbReference type="SMART" id="SM00233">
    <property type="entry name" value="PH"/>
    <property type="match status" value="1"/>
</dbReference>
<dbReference type="PROSITE" id="PS50003">
    <property type="entry name" value="PH_DOMAIN"/>
    <property type="match status" value="1"/>
</dbReference>
<protein>
    <recommendedName>
        <fullName evidence="16">Intersectin-1</fullName>
    </recommendedName>
</protein>
<dbReference type="PROSITE" id="PS50031">
    <property type="entry name" value="EH"/>
    <property type="match status" value="2"/>
</dbReference>
<dbReference type="Pfam" id="PF00018">
    <property type="entry name" value="SH3_1"/>
    <property type="match status" value="3"/>
</dbReference>
<sequence length="1687" mass="189296">MSSAGGADVWRITGEERAKHDSQFFQLKPVNGFITGEQARGFFMQSGLQTQILGQIWTLADMNGDGKMDKKEFSIAMHLIKKKLQGYELPKALPPALKADPSPVIGSFGSVPGPMGTMAMAPVGIGFPAVGMVPPVSMAMGVHTMPMMTNGIASISATPVFIGGGLAPATPATGWAGPGTVTATQSPAGGMALPHQSKLKYTQIFNANDRNKRGFLTGVEARAILVQSGVPQPVLAQIWSLSDVDRDGQLTCDEFCIAMHLIDIAKMGQALPPKLPPELLPPSTKGRAGSFTNIQGGAVAQPAVASAAPKDAFGDLLGHMGMSTPPLQPTSNGETKVEEQFVTFEDKRKENFDKGQAELDKRRQMLADQLKREEEARREKERQEEEKRERIRQDQERRRLQELERQLEKQREVEREREEHRRKMMEQRDAARKELERQRQMEWERQRKEQLLVEKMREYQQFMSLKSQSSNLKCELESLEGKKNEINQKISQVRKGVMDFTTSIESMRSTRDIKLAGMEKLQKEFQEINNKLQQLQRDREQFNLKVQTSVQSNPISETHRTMMHSVELKKTTVQRLRKDLEQIEKDKELKLLEKDKLNSELKELNTKIGFVQKDLANIQKQKQQELSQFKQKQDEEELIRKEKEKQDKLRKELEAQRLRQEVEKKNKEVQPKVTSSTNWFDFGGDAKGTSSVTENWSSVYNNQSASSGLDKKEDAWDAAFSSQATDQKKSELKKKYKALFQFDARNVDELSLLPGDIVLIPEDQSGAEPGWMNGEKGGKTGYFPEAYVQPLEETEESSQSSIYEEPLSHHMPTISTSEESSFTAVPGRMPAASPTPGQGKTAPDGLQAQALYVWKAKKDNHLSFNKGDIINVREQQDMWWSGEISGKVGWFPKSYVKLISGPSTSSSKTSSPAMTPSIILDKASSAGNVGGSPAPDKKEGEQYVSIYSYQSSEAGDLTFNQGEIILVTKSEGDWWTGILGDKTGIFPANYVKKMETPQMKALGTTNTLKKPEIATVIASYTATGTGQLSLQPGQLIQVRKKSPSGWWEGELQARGQKRQIGWFPANYVKLLSSGSARSTPDSSRGMSPALVPSGGGSSAPSPAPARPPSSRNLATKYVDHVVALYPYGAQNEDELTFPKDAVINVISKEDADWWQGEFNGQVGMFPSNYVSSLGKESESWSTDPQVLASTSTEEGKRQSAVHELINTEEVYVSDLSTALDAFYNPLATAKAMTEDELQAVFVNWHDLRICNTKLNKAFRVRKKIRNGQVIEVIGDILCEYLPHMSPYIRFCSCQLNAAALLQRLSEDRPIFNDIHKKCVQNPKTKGMPLSSFLLKPMQRITKYPLLIEKILKYTPEGHPDHQHLMEALAKAEELCNQVNEGVREKENSDRLEQLQKLVVCDGLPEKITFNSVTNCLGPRKLVHSGVLYKSKSNKELVAFLFNDFLLLTQANRPVGSNSSLQQIFSPRNSMHFKMYKTPLVLNEVMIKKPTEDDADPCQFQLNHVDRLYHFKSLNQNERDTWLKKIEATIKNYQDTERKKREKAHSLRRSPGVGRLLVVILEGADLQASDENAKYNDEKGKSDPYCEVSMGAQEHRTKVIPATLNPKWNQSMQFTIRDMEQDVLCITVFDRDLFSPNDFLGRTEKRVKDIHNSIKEKGPGPVTERLLLHEVPTGEVVVKFDLQLYDTT</sequence>
<dbReference type="Pfam" id="PF07653">
    <property type="entry name" value="SH3_2"/>
    <property type="match status" value="1"/>
</dbReference>
<reference evidence="14" key="2">
    <citation type="journal article" date="2021" name="Genome Biol. Evol.">
        <title>Developing a high-quality reference genome for a parasitic bivalve with doubly uniparental inheritance (Bivalvia: Unionida).</title>
        <authorList>
            <person name="Smith C.H."/>
        </authorList>
    </citation>
    <scope>NUCLEOTIDE SEQUENCE</scope>
    <source>
        <strain evidence="14">CHS0354</strain>
        <tissue evidence="14">Mantle</tissue>
    </source>
</reference>
<dbReference type="PROSITE" id="PS50004">
    <property type="entry name" value="C2"/>
    <property type="match status" value="1"/>
</dbReference>
<dbReference type="Gene3D" id="1.20.900.10">
    <property type="entry name" value="Dbl homology (DH) domain"/>
    <property type="match status" value="1"/>
</dbReference>
<feature type="region of interest" description="Disordered" evidence="7">
    <location>
        <begin position="819"/>
        <end position="843"/>
    </location>
</feature>
<reference evidence="14" key="1">
    <citation type="journal article" date="2021" name="Genome Biol. Evol.">
        <title>A High-Quality Reference Genome for a Parasitic Bivalve with Doubly Uniparental Inheritance (Bivalvia: Unionida).</title>
        <authorList>
            <person name="Smith C.H."/>
        </authorList>
    </citation>
    <scope>NUCLEOTIDE SEQUENCE</scope>
    <source>
        <strain evidence="14">CHS0354</strain>
    </source>
</reference>
<dbReference type="InterPro" id="IPR002048">
    <property type="entry name" value="EF_hand_dom"/>
</dbReference>
<evidence type="ECO:0000256" key="4">
    <source>
        <dbReference type="ARBA" id="ARBA00022583"/>
    </source>
</evidence>
<keyword evidence="5" id="KW-0106">Calcium</keyword>
<dbReference type="SUPFAM" id="SSF47473">
    <property type="entry name" value="EF-hand"/>
    <property type="match status" value="2"/>
</dbReference>
<dbReference type="Pfam" id="PF00621">
    <property type="entry name" value="RhoGEF"/>
    <property type="match status" value="1"/>
</dbReference>
<comment type="subcellular location">
    <subcellularLocation>
        <location evidence="1">Cytoplasm</location>
    </subcellularLocation>
</comment>
<feature type="domain" description="EF-hand" evidence="13">
    <location>
        <begin position="230"/>
        <end position="265"/>
    </location>
</feature>
<dbReference type="FunFam" id="2.30.30.40:FF:000072">
    <property type="entry name" value="Unconventional Myosin IB"/>
    <property type="match status" value="2"/>
</dbReference>
<accession>A0AAE0W7I7</accession>
<keyword evidence="15" id="KW-1185">Reference proteome</keyword>
<dbReference type="CDD" id="cd08375">
    <property type="entry name" value="C2_Intersectin"/>
    <property type="match status" value="1"/>
</dbReference>
<evidence type="ECO:0000256" key="2">
    <source>
        <dbReference type="ARBA" id="ARBA00022443"/>
    </source>
</evidence>
<evidence type="ECO:0000259" key="12">
    <source>
        <dbReference type="PROSITE" id="PS50031"/>
    </source>
</evidence>
<organism evidence="14 15">
    <name type="scientific">Potamilus streckersoni</name>
    <dbReference type="NCBI Taxonomy" id="2493646"/>
    <lineage>
        <taxon>Eukaryota</taxon>
        <taxon>Metazoa</taxon>
        <taxon>Spiralia</taxon>
        <taxon>Lophotrochozoa</taxon>
        <taxon>Mollusca</taxon>
        <taxon>Bivalvia</taxon>
        <taxon>Autobranchia</taxon>
        <taxon>Heteroconchia</taxon>
        <taxon>Palaeoheterodonta</taxon>
        <taxon>Unionida</taxon>
        <taxon>Unionoidea</taxon>
        <taxon>Unionidae</taxon>
        <taxon>Ambleminae</taxon>
        <taxon>Lampsilini</taxon>
        <taxon>Potamilus</taxon>
    </lineage>
</organism>
<feature type="domain" description="SH3" evidence="8">
    <location>
        <begin position="731"/>
        <end position="793"/>
    </location>
</feature>